<keyword evidence="3" id="KW-0808">Transferase</keyword>
<dbReference type="RefSeq" id="WP_163605203.1">
    <property type="nucleotide sequence ID" value="NZ_JAABOO010000001.1"/>
</dbReference>
<accession>A0A6P0UI86</accession>
<name>A0A6P0UI86_9FLAO</name>
<dbReference type="PANTHER" id="PTHR12526">
    <property type="entry name" value="GLYCOSYLTRANSFERASE"/>
    <property type="match status" value="1"/>
</dbReference>
<evidence type="ECO:0000313" key="4">
    <source>
        <dbReference type="Proteomes" id="UP000468581"/>
    </source>
</evidence>
<comment type="caution">
    <text evidence="3">The sequence shown here is derived from an EMBL/GenBank/DDBJ whole genome shotgun (WGS) entry which is preliminary data.</text>
</comment>
<dbReference type="InterPro" id="IPR028098">
    <property type="entry name" value="Glyco_trans_4-like_N"/>
</dbReference>
<evidence type="ECO:0000259" key="1">
    <source>
        <dbReference type="Pfam" id="PF00534"/>
    </source>
</evidence>
<dbReference type="CDD" id="cd03801">
    <property type="entry name" value="GT4_PimA-like"/>
    <property type="match status" value="1"/>
</dbReference>
<dbReference type="GO" id="GO:0016757">
    <property type="term" value="F:glycosyltransferase activity"/>
    <property type="evidence" value="ECO:0007669"/>
    <property type="project" value="InterPro"/>
</dbReference>
<feature type="domain" description="Glycosyltransferase subfamily 4-like N-terminal" evidence="2">
    <location>
        <begin position="19"/>
        <end position="181"/>
    </location>
</feature>
<dbReference type="SUPFAM" id="SSF53756">
    <property type="entry name" value="UDP-Glycosyltransferase/glycogen phosphorylase"/>
    <property type="match status" value="1"/>
</dbReference>
<reference evidence="3 4" key="1">
    <citation type="submission" date="2020-01" db="EMBL/GenBank/DDBJ databases">
        <title>Leptobacterium flavescens.</title>
        <authorList>
            <person name="Wang G."/>
        </authorList>
    </citation>
    <scope>NUCLEOTIDE SEQUENCE [LARGE SCALE GENOMIC DNA]</scope>
    <source>
        <strain evidence="3 4">KCTC 22160</strain>
    </source>
</reference>
<dbReference type="Pfam" id="PF00534">
    <property type="entry name" value="Glycos_transf_1"/>
    <property type="match status" value="1"/>
</dbReference>
<proteinExistence type="predicted"/>
<protein>
    <submittedName>
        <fullName evidence="3">Glycosyltransferase</fullName>
    </submittedName>
</protein>
<gene>
    <name evidence="3" type="ORF">GWK08_01835</name>
</gene>
<evidence type="ECO:0000313" key="3">
    <source>
        <dbReference type="EMBL" id="NER12170.1"/>
    </source>
</evidence>
<dbReference type="InterPro" id="IPR001296">
    <property type="entry name" value="Glyco_trans_1"/>
</dbReference>
<organism evidence="3 4">
    <name type="scientific">Leptobacterium flavescens</name>
    <dbReference type="NCBI Taxonomy" id="472055"/>
    <lineage>
        <taxon>Bacteria</taxon>
        <taxon>Pseudomonadati</taxon>
        <taxon>Bacteroidota</taxon>
        <taxon>Flavobacteriia</taxon>
        <taxon>Flavobacteriales</taxon>
        <taxon>Flavobacteriaceae</taxon>
        <taxon>Leptobacterium</taxon>
    </lineage>
</organism>
<sequence length="378" mass="43084">MNIGFITPEYPLKNSSRSGGLGTSIKNLSIQLIAKGIGVTIFIVGAEEDEVIREDGIEFHLLKPKKLPFLTWWVSRKKYQNYINSICLKNKIDVLEAPDWSGITAFMKFTRPLIIRLHGTDCFFCHLEKRKQKKKNFFLEKRALEGADAIIAVSNFVGKETRDLFDLKKEIITIYNGIDSEVFTPLSIDREEKTILYFGTVIRKKGVLELAKAFKKVLEKDPEVRLKMVGKDSTDVFEGRSTSGLIEEMFEEEERKQVEFIREIPYESVREELAKATVVALPSFAEAFPMTWLEAMAMEKPMLTSNIGWANELMINGETGITVDPSNTDDLANGILRLLNDREEAAAYGKNARKRIINRFSSSRVLEENINFYNSLLT</sequence>
<keyword evidence="4" id="KW-1185">Reference proteome</keyword>
<dbReference type="AlphaFoldDB" id="A0A6P0UI86"/>
<dbReference type="EMBL" id="JAABOO010000001">
    <property type="protein sequence ID" value="NER12170.1"/>
    <property type="molecule type" value="Genomic_DNA"/>
</dbReference>
<dbReference type="Gene3D" id="3.40.50.2000">
    <property type="entry name" value="Glycogen Phosphorylase B"/>
    <property type="match status" value="2"/>
</dbReference>
<dbReference type="Pfam" id="PF13439">
    <property type="entry name" value="Glyco_transf_4"/>
    <property type="match status" value="1"/>
</dbReference>
<evidence type="ECO:0000259" key="2">
    <source>
        <dbReference type="Pfam" id="PF13439"/>
    </source>
</evidence>
<dbReference type="Proteomes" id="UP000468581">
    <property type="component" value="Unassembled WGS sequence"/>
</dbReference>
<feature type="domain" description="Glycosyl transferase family 1" evidence="1">
    <location>
        <begin position="185"/>
        <end position="355"/>
    </location>
</feature>